<dbReference type="EMBL" id="HBHI01027888">
    <property type="protein sequence ID" value="CAD9697412.1"/>
    <property type="molecule type" value="Transcribed_RNA"/>
</dbReference>
<evidence type="ECO:0000256" key="1">
    <source>
        <dbReference type="ARBA" id="ARBA00007637"/>
    </source>
</evidence>
<gene>
    <name evidence="4" type="ORF">EANT1437_LOCUS14287</name>
</gene>
<keyword evidence="3" id="KW-0732">Signal</keyword>
<keyword evidence="2" id="KW-0520">NAD</keyword>
<dbReference type="AlphaFoldDB" id="A0A7S2SE39"/>
<dbReference type="PANTHER" id="PTHR43574">
    <property type="entry name" value="EPIMERASE-RELATED"/>
    <property type="match status" value="1"/>
</dbReference>
<sequence length="311" mass="33294">MVRHTLLQILFVFANVGTSIIAESFSVSSSSDNGSIAVFGCGVLGTSLCKQLLSSSDFDSRLVTGITKTSNRHDGIREQIPSERFSVKTYDEIAGTKFRDVIFCAPPSGSEDYPGAIKDAIQNLWDGPSGGGHFVFTSSGGIYGIGNDGAMVTEDTPVADPEKNPRVAKLVEAERICKEGGGCVLRLAGLYNLERGAHNYWLESGNDVKGREDGFINLLHYDDAAGACVAALKVDPSSVAGKAFLISDGNPTSRKGICESARKAAMYSEKAMPKFLGESTDPKGKIYDGTKSNAALKWNPRYSSFDKFMSI</sequence>
<name>A0A7S2SE39_9STRA</name>
<comment type="similarity">
    <text evidence="1">Belongs to the NAD(P)-dependent epimerase/dehydratase family.</text>
</comment>
<accession>A0A7S2SE39</accession>
<feature type="signal peptide" evidence="3">
    <location>
        <begin position="1"/>
        <end position="22"/>
    </location>
</feature>
<dbReference type="InterPro" id="IPR036291">
    <property type="entry name" value="NAD(P)-bd_dom_sf"/>
</dbReference>
<dbReference type="SUPFAM" id="SSF51735">
    <property type="entry name" value="NAD(P)-binding Rossmann-fold domains"/>
    <property type="match status" value="1"/>
</dbReference>
<evidence type="ECO:0000256" key="3">
    <source>
        <dbReference type="SAM" id="SignalP"/>
    </source>
</evidence>
<reference evidence="4" key="1">
    <citation type="submission" date="2021-01" db="EMBL/GenBank/DDBJ databases">
        <authorList>
            <person name="Corre E."/>
            <person name="Pelletier E."/>
            <person name="Niang G."/>
            <person name="Scheremetjew M."/>
            <person name="Finn R."/>
            <person name="Kale V."/>
            <person name="Holt S."/>
            <person name="Cochrane G."/>
            <person name="Meng A."/>
            <person name="Brown T."/>
            <person name="Cohen L."/>
        </authorList>
    </citation>
    <scope>NUCLEOTIDE SEQUENCE</scope>
    <source>
        <strain evidence="4">CCMP1452</strain>
    </source>
</reference>
<feature type="chain" id="PRO_5031431622" description="NAD-dependent epimerase/dehydratase domain-containing protein" evidence="3">
    <location>
        <begin position="23"/>
        <end position="311"/>
    </location>
</feature>
<evidence type="ECO:0000256" key="2">
    <source>
        <dbReference type="ARBA" id="ARBA00023027"/>
    </source>
</evidence>
<protein>
    <recommendedName>
        <fullName evidence="5">NAD-dependent epimerase/dehydratase domain-containing protein</fullName>
    </recommendedName>
</protein>
<organism evidence="4">
    <name type="scientific">Eucampia antarctica</name>
    <dbReference type="NCBI Taxonomy" id="49252"/>
    <lineage>
        <taxon>Eukaryota</taxon>
        <taxon>Sar</taxon>
        <taxon>Stramenopiles</taxon>
        <taxon>Ochrophyta</taxon>
        <taxon>Bacillariophyta</taxon>
        <taxon>Mediophyceae</taxon>
        <taxon>Biddulphiophycidae</taxon>
        <taxon>Hemiaulales</taxon>
        <taxon>Hemiaulaceae</taxon>
        <taxon>Eucampia</taxon>
    </lineage>
</organism>
<evidence type="ECO:0000313" key="4">
    <source>
        <dbReference type="EMBL" id="CAD9697412.1"/>
    </source>
</evidence>
<evidence type="ECO:0008006" key="5">
    <source>
        <dbReference type="Google" id="ProtNLM"/>
    </source>
</evidence>
<proteinExistence type="inferred from homology"/>
<dbReference type="Gene3D" id="3.40.50.720">
    <property type="entry name" value="NAD(P)-binding Rossmann-like Domain"/>
    <property type="match status" value="1"/>
</dbReference>